<proteinExistence type="inferred from homology"/>
<feature type="repeat" description="HEAT" evidence="3">
    <location>
        <begin position="347"/>
        <end position="385"/>
    </location>
</feature>
<dbReference type="GO" id="GO:0005634">
    <property type="term" value="C:nucleus"/>
    <property type="evidence" value="ECO:0007669"/>
    <property type="project" value="TreeGrafter"/>
</dbReference>
<keyword evidence="1" id="KW-0677">Repeat</keyword>
<evidence type="ECO:0000256" key="3">
    <source>
        <dbReference type="PROSITE-ProRule" id="PRU00103"/>
    </source>
</evidence>
<accession>A0A5J4YFJ0</accession>
<dbReference type="OMA" id="NRVEAMQ"/>
<gene>
    <name evidence="5" type="ORF">FVE85_9434</name>
</gene>
<feature type="repeat" description="HEAT" evidence="3">
    <location>
        <begin position="505"/>
        <end position="544"/>
    </location>
</feature>
<dbReference type="EMBL" id="VRMN01000036">
    <property type="protein sequence ID" value="KAA8490286.1"/>
    <property type="molecule type" value="Genomic_DNA"/>
</dbReference>
<dbReference type="InterPro" id="IPR016024">
    <property type="entry name" value="ARM-type_fold"/>
</dbReference>
<protein>
    <submittedName>
        <fullName evidence="5">Serine/threonine-protein phosphatase 2A 65 kDa regulatory subunit A alpha isoform</fullName>
    </submittedName>
</protein>
<keyword evidence="6" id="KW-1185">Reference proteome</keyword>
<feature type="repeat" description="HEAT" evidence="3">
    <location>
        <begin position="52"/>
        <end position="87"/>
    </location>
</feature>
<dbReference type="InterPro" id="IPR000357">
    <property type="entry name" value="HEAT"/>
</dbReference>
<comment type="caution">
    <text evidence="5">The sequence shown here is derived from an EMBL/GenBank/DDBJ whole genome shotgun (WGS) entry which is preliminary data.</text>
</comment>
<reference evidence="6" key="1">
    <citation type="journal article" date="2019" name="Nat. Commun.">
        <title>Expansion of phycobilisome linker gene families in mesophilic red algae.</title>
        <authorList>
            <person name="Lee J."/>
            <person name="Kim D."/>
            <person name="Bhattacharya D."/>
            <person name="Yoon H.S."/>
        </authorList>
    </citation>
    <scope>NUCLEOTIDE SEQUENCE [LARGE SCALE GENOMIC DNA]</scope>
    <source>
        <strain evidence="6">CCMP 1328</strain>
    </source>
</reference>
<dbReference type="OrthoDB" id="340346at2759"/>
<dbReference type="GO" id="GO:0000159">
    <property type="term" value="C:protein phosphatase type 2A complex"/>
    <property type="evidence" value="ECO:0007669"/>
    <property type="project" value="TreeGrafter"/>
</dbReference>
<evidence type="ECO:0000256" key="1">
    <source>
        <dbReference type="ARBA" id="ARBA00022737"/>
    </source>
</evidence>
<dbReference type="InterPro" id="IPR051023">
    <property type="entry name" value="PP2A_Regulatory_Subunit_A"/>
</dbReference>
<name>A0A5J4YFJ0_PORPP</name>
<feature type="repeat" description="HEAT" evidence="3">
    <location>
        <begin position="177"/>
        <end position="211"/>
    </location>
</feature>
<dbReference type="PANTHER" id="PTHR10648">
    <property type="entry name" value="SERINE/THREONINE-PROTEIN PHOSPHATASE PP2A 65 KDA REGULATORY SUBUNIT"/>
    <property type="match status" value="1"/>
</dbReference>
<dbReference type="InterPro" id="IPR011989">
    <property type="entry name" value="ARM-like"/>
</dbReference>
<organism evidence="5 6">
    <name type="scientific">Porphyridium purpureum</name>
    <name type="common">Red alga</name>
    <name type="synonym">Porphyridium cruentum</name>
    <dbReference type="NCBI Taxonomy" id="35688"/>
    <lineage>
        <taxon>Eukaryota</taxon>
        <taxon>Rhodophyta</taxon>
        <taxon>Bangiophyceae</taxon>
        <taxon>Porphyridiales</taxon>
        <taxon>Porphyridiaceae</taxon>
        <taxon>Porphyridium</taxon>
    </lineage>
</organism>
<sequence length="618" mass="68448">MSAGEEVEDALYPIAVLLDELKNEDVQLRLNATRRLPTIAAALGTERTRCELIPFLTETIDDEDEVLMALAEQLDKFVEFVGGPDYAGVLLQPLEILSAVEETIVRDLAVDSLRHISDLVATTATDHGRDMHVNQMFPLIKRLAQGDWFTSRISACALVATVFKNISSDREDLKFEVLTLFQAMARDETPMVRRAASSALGALASACAAHDRAWVEKEIVPVFQELADDEQDSVRLLTVENSALFCSSVSDEVRNEVMLPIVCNFVNDKSWRVRYMMADKLVSICEAFGPVATRDDFLPVLIRLIKDGEAEVRTAAAFKVTEMTRLVVQTPSDTNKLGGKDLVVREVLPAIRELVTDPSQHARAAFASNVMGLAPEVGLEITVRDVLELVLVLLKDEFPDVRLNVISRLDKVSLMMGIDRLSSELLPAIVELAEDRNWRVRLAIVEHIPLLAKQLGREVFQDEMNLGDLCLNWLGDCVFSIREAAIKSLKELSQIFGDDWSRETIVPKIVSLFSSSANYLYRMTALHAVGVLAEVLSSDLLEKSLLPILTDQACEDPVPNIRFVAAKTLGKLAPFVRAEARESKIRPALKRLSESTEADADVIHFSKEALTALNACAP</sequence>
<dbReference type="GO" id="GO:0005829">
    <property type="term" value="C:cytosol"/>
    <property type="evidence" value="ECO:0007669"/>
    <property type="project" value="TreeGrafter"/>
</dbReference>
<dbReference type="AlphaFoldDB" id="A0A5J4YFJ0"/>
<feature type="repeat" description="HEAT" evidence="3">
    <location>
        <begin position="13"/>
        <end position="49"/>
    </location>
</feature>
<dbReference type="GO" id="GO:0019888">
    <property type="term" value="F:protein phosphatase regulator activity"/>
    <property type="evidence" value="ECO:0007669"/>
    <property type="project" value="TreeGrafter"/>
</dbReference>
<evidence type="ECO:0000313" key="5">
    <source>
        <dbReference type="EMBL" id="KAA8490286.1"/>
    </source>
</evidence>
<dbReference type="Pfam" id="PF22646">
    <property type="entry name" value="PPP2R1A-like_HEAT"/>
    <property type="match status" value="1"/>
</dbReference>
<feature type="repeat" description="HEAT" evidence="3">
    <location>
        <begin position="258"/>
        <end position="296"/>
    </location>
</feature>
<dbReference type="SUPFAM" id="SSF48371">
    <property type="entry name" value="ARM repeat"/>
    <property type="match status" value="1"/>
</dbReference>
<dbReference type="Proteomes" id="UP000324585">
    <property type="component" value="Unassembled WGS sequence"/>
</dbReference>
<dbReference type="PANTHER" id="PTHR10648:SF4">
    <property type="entry name" value="PROTEIN PHOSPHATASE 2 (FORMERLY 2A), REGULATORY SUBUNIT A, BETA ISOFORM-RELATED"/>
    <property type="match status" value="1"/>
</dbReference>
<evidence type="ECO:0000313" key="6">
    <source>
        <dbReference type="Proteomes" id="UP000324585"/>
    </source>
</evidence>
<dbReference type="InterPro" id="IPR054573">
    <property type="entry name" value="PP2A/SF3B1-like_HEAT"/>
</dbReference>
<feature type="domain" description="Phosphatase PP2A regulatory subunit A/Splicing factor 3B subunit 1-like HEAT repeat" evidence="4">
    <location>
        <begin position="293"/>
        <end position="378"/>
    </location>
</feature>
<dbReference type="Pfam" id="PF02985">
    <property type="entry name" value="HEAT"/>
    <property type="match status" value="2"/>
</dbReference>
<dbReference type="Pfam" id="PF13513">
    <property type="entry name" value="HEAT_EZ"/>
    <property type="match status" value="1"/>
</dbReference>
<comment type="similarity">
    <text evidence="2">Belongs to the phosphatase 2A regulatory subunit A family.</text>
</comment>
<evidence type="ECO:0000256" key="2">
    <source>
        <dbReference type="ARBA" id="ARBA00038332"/>
    </source>
</evidence>
<dbReference type="PROSITE" id="PS50077">
    <property type="entry name" value="HEAT_REPEAT"/>
    <property type="match status" value="11"/>
</dbReference>
<feature type="repeat" description="HEAT" evidence="3">
    <location>
        <begin position="545"/>
        <end position="584"/>
    </location>
</feature>
<evidence type="ECO:0000259" key="4">
    <source>
        <dbReference type="Pfam" id="PF22646"/>
    </source>
</evidence>
<dbReference type="Gene3D" id="1.25.10.10">
    <property type="entry name" value="Leucine-rich Repeat Variant"/>
    <property type="match status" value="1"/>
</dbReference>
<dbReference type="InterPro" id="IPR021133">
    <property type="entry name" value="HEAT_type_2"/>
</dbReference>
<feature type="repeat" description="HEAT" evidence="3">
    <location>
        <begin position="425"/>
        <end position="463"/>
    </location>
</feature>
<feature type="repeat" description="HEAT" evidence="3">
    <location>
        <begin position="297"/>
        <end position="335"/>
    </location>
</feature>
<feature type="repeat" description="HEAT" evidence="3">
    <location>
        <begin position="386"/>
        <end position="424"/>
    </location>
</feature>
<feature type="repeat" description="HEAT" evidence="3">
    <location>
        <begin position="219"/>
        <end position="256"/>
    </location>
</feature>